<comment type="caution">
    <text evidence="2">The sequence shown here is derived from an EMBL/GenBank/DDBJ whole genome shotgun (WGS) entry which is preliminary data.</text>
</comment>
<feature type="compositionally biased region" description="Polar residues" evidence="1">
    <location>
        <begin position="9"/>
        <end position="18"/>
    </location>
</feature>
<feature type="non-terminal residue" evidence="2">
    <location>
        <position position="1"/>
    </location>
</feature>
<sequence length="29" mass="3172">AGKDPPARPQSNRSTTDLSVLFEFSEHNA</sequence>
<dbReference type="EMBL" id="BAVB01000134">
    <property type="protein sequence ID" value="GAE49223.1"/>
    <property type="molecule type" value="Genomic_DNA"/>
</dbReference>
<name>W4RZ97_9XANT</name>
<evidence type="ECO:0000313" key="3">
    <source>
        <dbReference type="Proteomes" id="UP000019143"/>
    </source>
</evidence>
<evidence type="ECO:0000256" key="1">
    <source>
        <dbReference type="SAM" id="MobiDB-lite"/>
    </source>
</evidence>
<reference evidence="2 3" key="1">
    <citation type="submission" date="2014-01" db="EMBL/GenBank/DDBJ databases">
        <title>Genome sequence and analysis of Xanthomonas arboricola pv. pruni.</title>
        <authorList>
            <person name="Fujikawa T."/>
            <person name="Nakazono-Nagaoka E."/>
        </authorList>
    </citation>
    <scope>NUCLEOTIDE SEQUENCE [LARGE SCALE GENOMIC DNA]</scope>
    <source>
        <strain evidence="3">MAFF 311562</strain>
    </source>
</reference>
<protein>
    <submittedName>
        <fullName evidence="2">Uncharacterized protein</fullName>
    </submittedName>
</protein>
<proteinExistence type="predicted"/>
<dbReference type="AlphaFoldDB" id="W4RZ97"/>
<dbReference type="Proteomes" id="UP000019143">
    <property type="component" value="Unassembled WGS sequence"/>
</dbReference>
<accession>W4RZ97</accession>
<evidence type="ECO:0000313" key="2">
    <source>
        <dbReference type="EMBL" id="GAE49223.1"/>
    </source>
</evidence>
<feature type="region of interest" description="Disordered" evidence="1">
    <location>
        <begin position="1"/>
        <end position="29"/>
    </location>
</feature>
<organism evidence="2 3">
    <name type="scientific">Xanthomonas arboricola pv. pruni str. MAFF 311562</name>
    <dbReference type="NCBI Taxonomy" id="1414836"/>
    <lineage>
        <taxon>Bacteria</taxon>
        <taxon>Pseudomonadati</taxon>
        <taxon>Pseudomonadota</taxon>
        <taxon>Gammaproteobacteria</taxon>
        <taxon>Lysobacterales</taxon>
        <taxon>Lysobacteraceae</taxon>
        <taxon>Xanthomonas</taxon>
    </lineage>
</organism>
<gene>
    <name evidence="2" type="ORF">XPU_0755</name>
</gene>